<keyword evidence="4" id="KW-0808">Transferase</keyword>
<dbReference type="SUPFAM" id="SSF55785">
    <property type="entry name" value="PYP-like sensor domain (PAS domain)"/>
    <property type="match status" value="3"/>
</dbReference>
<evidence type="ECO:0000256" key="1">
    <source>
        <dbReference type="ARBA" id="ARBA00000085"/>
    </source>
</evidence>
<evidence type="ECO:0000259" key="10">
    <source>
        <dbReference type="PROSITE" id="PS50112"/>
    </source>
</evidence>
<dbReference type="InterPro" id="IPR036890">
    <property type="entry name" value="HATPase_C_sf"/>
</dbReference>
<feature type="domain" description="PAC" evidence="11">
    <location>
        <begin position="350"/>
        <end position="400"/>
    </location>
</feature>
<comment type="catalytic activity">
    <reaction evidence="1">
        <text>ATP + protein L-histidine = ADP + protein N-phospho-L-histidine.</text>
        <dbReference type="EC" id="2.7.13.3"/>
    </reaction>
</comment>
<dbReference type="Pfam" id="PF00989">
    <property type="entry name" value="PAS"/>
    <property type="match status" value="1"/>
</dbReference>
<reference evidence="12" key="1">
    <citation type="submission" date="2019-05" db="EMBL/GenBank/DDBJ databases">
        <title>Methanoculleus sp. FWC-SCC1, a methanogenic archaeon isolated from deep marine cold seep.</title>
        <authorList>
            <person name="Chen Y.-W."/>
            <person name="Chen S.-C."/>
            <person name="Teng N.-H."/>
            <person name="Lai M.-C."/>
        </authorList>
    </citation>
    <scope>NUCLEOTIDE SEQUENCE</scope>
    <source>
        <strain evidence="12">FWC-SCC1</strain>
    </source>
</reference>
<keyword evidence="5" id="KW-0418">Kinase</keyword>
<evidence type="ECO:0000313" key="13">
    <source>
        <dbReference type="Proteomes" id="UP001168338"/>
    </source>
</evidence>
<dbReference type="SMART" id="SM00387">
    <property type="entry name" value="HATPase_c"/>
    <property type="match status" value="1"/>
</dbReference>
<dbReference type="InterPro" id="IPR003594">
    <property type="entry name" value="HATPase_dom"/>
</dbReference>
<feature type="domain" description="PAS" evidence="10">
    <location>
        <begin position="408"/>
        <end position="479"/>
    </location>
</feature>
<dbReference type="PROSITE" id="PS50110">
    <property type="entry name" value="RESPONSE_REGULATORY"/>
    <property type="match status" value="1"/>
</dbReference>
<dbReference type="EMBL" id="VCYH01000001">
    <property type="protein sequence ID" value="MDN7023423.1"/>
    <property type="molecule type" value="Genomic_DNA"/>
</dbReference>
<feature type="region of interest" description="Disordered" evidence="7">
    <location>
        <begin position="743"/>
        <end position="764"/>
    </location>
</feature>
<dbReference type="SMART" id="SM00086">
    <property type="entry name" value="PAC"/>
    <property type="match status" value="2"/>
</dbReference>
<dbReference type="InterPro" id="IPR000700">
    <property type="entry name" value="PAS-assoc_C"/>
</dbReference>
<organism evidence="12 13">
    <name type="scientific">Methanoculleus frigidifontis</name>
    <dbReference type="NCBI Taxonomy" id="2584085"/>
    <lineage>
        <taxon>Archaea</taxon>
        <taxon>Methanobacteriati</taxon>
        <taxon>Methanobacteriota</taxon>
        <taxon>Stenosarchaea group</taxon>
        <taxon>Methanomicrobia</taxon>
        <taxon>Methanomicrobiales</taxon>
        <taxon>Methanomicrobiaceae</taxon>
        <taxon>Methanoculleus</taxon>
    </lineage>
</organism>
<dbReference type="SUPFAM" id="SSF55874">
    <property type="entry name" value="ATPase domain of HSP90 chaperone/DNA topoisomerase II/histidine kinase"/>
    <property type="match status" value="1"/>
</dbReference>
<dbReference type="Gene3D" id="3.40.50.2300">
    <property type="match status" value="1"/>
</dbReference>
<evidence type="ECO:0000256" key="4">
    <source>
        <dbReference type="ARBA" id="ARBA00022679"/>
    </source>
</evidence>
<feature type="domain" description="PAC" evidence="11">
    <location>
        <begin position="208"/>
        <end position="260"/>
    </location>
</feature>
<dbReference type="Gene3D" id="3.30.565.10">
    <property type="entry name" value="Histidine kinase-like ATPase, C-terminal domain"/>
    <property type="match status" value="1"/>
</dbReference>
<feature type="modified residue" description="4-aspartylphosphate" evidence="6">
    <location>
        <position position="54"/>
    </location>
</feature>
<evidence type="ECO:0000259" key="8">
    <source>
        <dbReference type="PROSITE" id="PS50109"/>
    </source>
</evidence>
<gene>
    <name evidence="12" type="ORF">FGU65_00655</name>
</gene>
<dbReference type="InterPro" id="IPR013767">
    <property type="entry name" value="PAS_fold"/>
</dbReference>
<evidence type="ECO:0000259" key="9">
    <source>
        <dbReference type="PROSITE" id="PS50110"/>
    </source>
</evidence>
<feature type="domain" description="Response regulatory" evidence="9">
    <location>
        <begin position="4"/>
        <end position="119"/>
    </location>
</feature>
<dbReference type="CDD" id="cd00075">
    <property type="entry name" value="HATPase"/>
    <property type="match status" value="1"/>
</dbReference>
<dbReference type="PANTHER" id="PTHR43304">
    <property type="entry name" value="PHYTOCHROME-LIKE PROTEIN CPH1"/>
    <property type="match status" value="1"/>
</dbReference>
<name>A0ABT8M669_9EURY</name>
<comment type="caution">
    <text evidence="12">The sequence shown here is derived from an EMBL/GenBank/DDBJ whole genome shotgun (WGS) entry which is preliminary data.</text>
</comment>
<dbReference type="SMART" id="SM00448">
    <property type="entry name" value="REC"/>
    <property type="match status" value="1"/>
</dbReference>
<dbReference type="InterPro" id="IPR000014">
    <property type="entry name" value="PAS"/>
</dbReference>
<proteinExistence type="predicted"/>
<evidence type="ECO:0000256" key="2">
    <source>
        <dbReference type="ARBA" id="ARBA00012438"/>
    </source>
</evidence>
<dbReference type="InterPro" id="IPR001610">
    <property type="entry name" value="PAC"/>
</dbReference>
<evidence type="ECO:0000259" key="11">
    <source>
        <dbReference type="PROSITE" id="PS50113"/>
    </source>
</evidence>
<feature type="domain" description="Histidine kinase" evidence="8">
    <location>
        <begin position="642"/>
        <end position="740"/>
    </location>
</feature>
<keyword evidence="3 6" id="KW-0597">Phosphoprotein</keyword>
<dbReference type="InterPro" id="IPR011006">
    <property type="entry name" value="CheY-like_superfamily"/>
</dbReference>
<dbReference type="Pfam" id="PF00072">
    <property type="entry name" value="Response_reg"/>
    <property type="match status" value="1"/>
</dbReference>
<dbReference type="InterPro" id="IPR052162">
    <property type="entry name" value="Sensor_kinase/Photoreceptor"/>
</dbReference>
<dbReference type="InterPro" id="IPR013656">
    <property type="entry name" value="PAS_4"/>
</dbReference>
<dbReference type="PROSITE" id="PS50109">
    <property type="entry name" value="HIS_KIN"/>
    <property type="match status" value="1"/>
</dbReference>
<dbReference type="SUPFAM" id="SSF52172">
    <property type="entry name" value="CheY-like"/>
    <property type="match status" value="1"/>
</dbReference>
<evidence type="ECO:0000313" key="12">
    <source>
        <dbReference type="EMBL" id="MDN7023423.1"/>
    </source>
</evidence>
<evidence type="ECO:0000256" key="7">
    <source>
        <dbReference type="SAM" id="MobiDB-lite"/>
    </source>
</evidence>
<dbReference type="SMART" id="SM00091">
    <property type="entry name" value="PAS"/>
    <property type="match status" value="3"/>
</dbReference>
<dbReference type="InterPro" id="IPR005467">
    <property type="entry name" value="His_kinase_dom"/>
</dbReference>
<dbReference type="CDD" id="cd00130">
    <property type="entry name" value="PAS"/>
    <property type="match status" value="3"/>
</dbReference>
<dbReference type="Proteomes" id="UP001168338">
    <property type="component" value="Unassembled WGS sequence"/>
</dbReference>
<sequence>MQISVLLVDDEPPLLDVTRLFLERGGKYAIVCASSAREALERLQGQHFDVIVSDYDMPEMSGIAFLQALRSQDDTTPFIIFTGKGRENVAIEALNSGADFYLEKGGDPRSIFAELQQMIHKASRRGWTEAALKASEERYRAVVESQTELITRFRPDGVILFVNEAYCRYFGKRCDEIVGHRFAPEVPAEERDHLRDYFASLTPDNPVSSIEHRIVMPDGSVRWQHWNDRAIFDAAGRLIEYQSVGRDVTKRKTAEEALIQSERRLSTIIDHLPEATFAIDTGSRVISWNKAIEEMTGVAAAEIVGRGEYAYALPFYGERRPMLIDLVLLPDQDGLGRYRMIRQEAGLLVAESAEPLPELDGRILWGKATPLYDGDGAVIGAIESIRDITEMKRAEKEREELIAEIETRKRLLDTIFDVTPVQFYVYDRDLRYLYACSKGAEERGLKPDDMIGKTWHDLGMPPEIMEPIERQLRTVFATGCHLQGEYTVPAITGDTEQVYELNPIYGQDGQVDAVVSTVIDITERKRAEEVLRQINRKLNLLNSVTRHDVHNQLTILLGYLDISREHSTDPLLLDYITKMEGAAKTIHRQIAFTTDYQDIGVQFPTWQNLQETFECALASLDAGRVQVSIRLDDLEIFADPLLEKVFYNLLDNALRHGDQVSRIRVYTRIDDDGLTIICEDDGNGLPADKKDSIFKRGFGNNTGYGLFLAREILSITDLFIKETGTPGAGARFEMYVPNGSYRHAGMHSPGKATSPAERDHAGSP</sequence>
<feature type="domain" description="PAC" evidence="11">
    <location>
        <begin position="482"/>
        <end position="533"/>
    </location>
</feature>
<dbReference type="RefSeq" id="WP_301662472.1">
    <property type="nucleotide sequence ID" value="NZ_VCYH01000001.1"/>
</dbReference>
<evidence type="ECO:0000256" key="6">
    <source>
        <dbReference type="PROSITE-ProRule" id="PRU00169"/>
    </source>
</evidence>
<dbReference type="Gene3D" id="3.30.450.20">
    <property type="entry name" value="PAS domain"/>
    <property type="match status" value="3"/>
</dbReference>
<protein>
    <recommendedName>
        <fullName evidence="2">histidine kinase</fullName>
        <ecNumber evidence="2">2.7.13.3</ecNumber>
    </recommendedName>
</protein>
<feature type="domain" description="PAS" evidence="10">
    <location>
        <begin position="261"/>
        <end position="306"/>
    </location>
</feature>
<evidence type="ECO:0000256" key="3">
    <source>
        <dbReference type="ARBA" id="ARBA00022553"/>
    </source>
</evidence>
<feature type="domain" description="PAS" evidence="10">
    <location>
        <begin position="135"/>
        <end position="205"/>
    </location>
</feature>
<dbReference type="PROSITE" id="PS50112">
    <property type="entry name" value="PAS"/>
    <property type="match status" value="3"/>
</dbReference>
<dbReference type="Pfam" id="PF02518">
    <property type="entry name" value="HATPase_c"/>
    <property type="match status" value="1"/>
</dbReference>
<keyword evidence="13" id="KW-1185">Reference proteome</keyword>
<dbReference type="CDD" id="cd00156">
    <property type="entry name" value="REC"/>
    <property type="match status" value="1"/>
</dbReference>
<evidence type="ECO:0000256" key="5">
    <source>
        <dbReference type="ARBA" id="ARBA00022777"/>
    </source>
</evidence>
<dbReference type="PANTHER" id="PTHR43304:SF1">
    <property type="entry name" value="PAC DOMAIN-CONTAINING PROTEIN"/>
    <property type="match status" value="1"/>
</dbReference>
<dbReference type="Pfam" id="PF08448">
    <property type="entry name" value="PAS_4"/>
    <property type="match status" value="2"/>
</dbReference>
<dbReference type="NCBIfam" id="TIGR00229">
    <property type="entry name" value="sensory_box"/>
    <property type="match status" value="3"/>
</dbReference>
<dbReference type="EC" id="2.7.13.3" evidence="2"/>
<dbReference type="InterPro" id="IPR001789">
    <property type="entry name" value="Sig_transdc_resp-reg_receiver"/>
</dbReference>
<dbReference type="InterPro" id="IPR035965">
    <property type="entry name" value="PAS-like_dom_sf"/>
</dbReference>
<dbReference type="PROSITE" id="PS50113">
    <property type="entry name" value="PAC"/>
    <property type="match status" value="3"/>
</dbReference>
<accession>A0ABT8M669</accession>